<dbReference type="AlphaFoldDB" id="A0A1I5X8X7"/>
<organism evidence="12 13">
    <name type="scientific">Butyrivibrio proteoclasticus</name>
    <dbReference type="NCBI Taxonomy" id="43305"/>
    <lineage>
        <taxon>Bacteria</taxon>
        <taxon>Bacillati</taxon>
        <taxon>Bacillota</taxon>
        <taxon>Clostridia</taxon>
        <taxon>Lachnospirales</taxon>
        <taxon>Lachnospiraceae</taxon>
        <taxon>Butyrivibrio</taxon>
    </lineage>
</organism>
<proteinExistence type="predicted"/>
<name>A0A1I5X8X7_9FIRM</name>
<dbReference type="GO" id="GO:0015421">
    <property type="term" value="F:ABC-type oligopeptide transporter activity"/>
    <property type="evidence" value="ECO:0007669"/>
    <property type="project" value="TreeGrafter"/>
</dbReference>
<keyword evidence="2" id="KW-0813">Transport</keyword>
<evidence type="ECO:0000313" key="12">
    <source>
        <dbReference type="EMBL" id="SFQ28420.1"/>
    </source>
</evidence>
<dbReference type="SUPFAM" id="SSF52540">
    <property type="entry name" value="P-loop containing nucleoside triphosphate hydrolases"/>
    <property type="match status" value="1"/>
</dbReference>
<dbReference type="InterPro" id="IPR039421">
    <property type="entry name" value="Type_1_exporter"/>
</dbReference>
<dbReference type="InterPro" id="IPR003439">
    <property type="entry name" value="ABC_transporter-like_ATP-bd"/>
</dbReference>
<gene>
    <name evidence="12" type="ORF">SAMN04487928_12935</name>
</gene>
<feature type="transmembrane region" description="Helical" evidence="9">
    <location>
        <begin position="151"/>
        <end position="172"/>
    </location>
</feature>
<evidence type="ECO:0000259" key="10">
    <source>
        <dbReference type="PROSITE" id="PS50893"/>
    </source>
</evidence>
<dbReference type="EMBL" id="FOXO01000029">
    <property type="protein sequence ID" value="SFQ28420.1"/>
    <property type="molecule type" value="Genomic_DNA"/>
</dbReference>
<keyword evidence="7 9" id="KW-1133">Transmembrane helix</keyword>
<feature type="domain" description="ABC transporter" evidence="10">
    <location>
        <begin position="355"/>
        <end position="590"/>
    </location>
</feature>
<dbReference type="InterPro" id="IPR003593">
    <property type="entry name" value="AAA+_ATPase"/>
</dbReference>
<evidence type="ECO:0000256" key="7">
    <source>
        <dbReference type="ARBA" id="ARBA00022989"/>
    </source>
</evidence>
<protein>
    <submittedName>
        <fullName evidence="12">ATP-binding cassette, subfamily B</fullName>
    </submittedName>
</protein>
<evidence type="ECO:0000256" key="1">
    <source>
        <dbReference type="ARBA" id="ARBA00004651"/>
    </source>
</evidence>
<evidence type="ECO:0000313" key="13">
    <source>
        <dbReference type="Proteomes" id="UP000182624"/>
    </source>
</evidence>
<dbReference type="InterPro" id="IPR027417">
    <property type="entry name" value="P-loop_NTPase"/>
</dbReference>
<accession>A0A1I5X8X7</accession>
<comment type="subcellular location">
    <subcellularLocation>
        <location evidence="1">Cell membrane</location>
        <topology evidence="1">Multi-pass membrane protein</topology>
    </subcellularLocation>
</comment>
<keyword evidence="4 9" id="KW-0812">Transmembrane</keyword>
<dbReference type="InterPro" id="IPR036640">
    <property type="entry name" value="ABC1_TM_sf"/>
</dbReference>
<dbReference type="InterPro" id="IPR011527">
    <property type="entry name" value="ABC1_TM_dom"/>
</dbReference>
<dbReference type="PANTHER" id="PTHR43394">
    <property type="entry name" value="ATP-DEPENDENT PERMEASE MDL1, MITOCHONDRIAL"/>
    <property type="match status" value="1"/>
</dbReference>
<keyword evidence="3" id="KW-1003">Cell membrane</keyword>
<dbReference type="PROSITE" id="PS00211">
    <property type="entry name" value="ABC_TRANSPORTER_1"/>
    <property type="match status" value="1"/>
</dbReference>
<dbReference type="CDD" id="cd18542">
    <property type="entry name" value="ABC_6TM_YknU_like"/>
    <property type="match status" value="1"/>
</dbReference>
<feature type="transmembrane region" description="Helical" evidence="9">
    <location>
        <begin position="74"/>
        <end position="94"/>
    </location>
</feature>
<feature type="transmembrane region" description="Helical" evidence="9">
    <location>
        <begin position="261"/>
        <end position="285"/>
    </location>
</feature>
<dbReference type="OrthoDB" id="9762778at2"/>
<keyword evidence="6 12" id="KW-0067">ATP-binding</keyword>
<dbReference type="InterPro" id="IPR017871">
    <property type="entry name" value="ABC_transporter-like_CS"/>
</dbReference>
<dbReference type="PANTHER" id="PTHR43394:SF1">
    <property type="entry name" value="ATP-BINDING CASSETTE SUB-FAMILY B MEMBER 10, MITOCHONDRIAL"/>
    <property type="match status" value="1"/>
</dbReference>
<feature type="transmembrane region" description="Helical" evidence="9">
    <location>
        <begin position="178"/>
        <end position="199"/>
    </location>
</feature>
<keyword evidence="13" id="KW-1185">Reference proteome</keyword>
<dbReference type="GO" id="GO:0005524">
    <property type="term" value="F:ATP binding"/>
    <property type="evidence" value="ECO:0007669"/>
    <property type="project" value="UniProtKB-KW"/>
</dbReference>
<feature type="domain" description="ABC transmembrane type-1" evidence="11">
    <location>
        <begin position="30"/>
        <end position="320"/>
    </location>
</feature>
<evidence type="ECO:0000259" key="11">
    <source>
        <dbReference type="PROSITE" id="PS50929"/>
    </source>
</evidence>
<dbReference type="PROSITE" id="PS50929">
    <property type="entry name" value="ABC_TM1F"/>
    <property type="match status" value="1"/>
</dbReference>
<evidence type="ECO:0000256" key="9">
    <source>
        <dbReference type="SAM" id="Phobius"/>
    </source>
</evidence>
<keyword evidence="5" id="KW-0547">Nucleotide-binding</keyword>
<dbReference type="Pfam" id="PF00005">
    <property type="entry name" value="ABC_tran"/>
    <property type="match status" value="1"/>
</dbReference>
<keyword evidence="8 9" id="KW-0472">Membrane</keyword>
<evidence type="ECO:0000256" key="2">
    <source>
        <dbReference type="ARBA" id="ARBA00022448"/>
    </source>
</evidence>
<dbReference type="Gene3D" id="1.20.1560.10">
    <property type="entry name" value="ABC transporter type 1, transmembrane domain"/>
    <property type="match status" value="1"/>
</dbReference>
<dbReference type="Proteomes" id="UP000182624">
    <property type="component" value="Unassembled WGS sequence"/>
</dbReference>
<reference evidence="13" key="1">
    <citation type="submission" date="2016-10" db="EMBL/GenBank/DDBJ databases">
        <authorList>
            <person name="Varghese N."/>
            <person name="Submissions S."/>
        </authorList>
    </citation>
    <scope>NUCLEOTIDE SEQUENCE [LARGE SCALE GENOMIC DNA]</scope>
    <source>
        <strain evidence="13">P18</strain>
    </source>
</reference>
<sequence length="593" mass="67300">MKKRNSKWKYPRTRLQWLWDNMEGYRALYVLAVIGTVVYNMLQLTVPFFSAQIVDRFLSGPGAKENLTGHPDEFIRLLVLMIGLTVLRCIIVYFDCMGYEFVSQAVLFKVRNFLYDKIQRQDMKFYNTYRTGDLMTRVTGDLDAVRHMVAWVVRMVVEAFSLVTATAIYFIYMDWRLAFSLLIVAPLIFFIIYVFKLLVAPMHALLREKLAYMNTVAQENIAGNRVVKAFARENYEIEKFDECNADFRDTNKKTAMIWLRFYPFVETLANALAVILLLVGGLFLIHGDMTMGEYVAFSGLIWAIANPMRQLGNVMNEFQRFSAASAKVMEIYYSEAEIVDAKDAVDKPGRFEGNIEFKDVSFHYADNDLPVLEHISFTAKKGQTIAIMGETGCGKTSLIHLIPRFYEPSSGEILIDGVNVNKLKLNQLRKNIGLATQDVLLYSDTIDGNIAYGDSEISREEVVRFAKYSAASDFIAKMPEGYETIVGERGVGLSGGQKQRISLARALAVRPSILILDDTTSAVDLETEKEIQESLRNLDFECTKIIIAQRISTTKDADQILIMQHGEITERGTHEELIKLGGYYAELVKLQAG</sequence>
<evidence type="ECO:0000256" key="6">
    <source>
        <dbReference type="ARBA" id="ARBA00022840"/>
    </source>
</evidence>
<dbReference type="Gene3D" id="3.40.50.300">
    <property type="entry name" value="P-loop containing nucleotide triphosphate hydrolases"/>
    <property type="match status" value="1"/>
</dbReference>
<dbReference type="FunFam" id="3.40.50.300:FF:000221">
    <property type="entry name" value="Multidrug ABC transporter ATP-binding protein"/>
    <property type="match status" value="1"/>
</dbReference>
<dbReference type="SMART" id="SM00382">
    <property type="entry name" value="AAA"/>
    <property type="match status" value="1"/>
</dbReference>
<dbReference type="GO" id="GO:0016887">
    <property type="term" value="F:ATP hydrolysis activity"/>
    <property type="evidence" value="ECO:0007669"/>
    <property type="project" value="InterPro"/>
</dbReference>
<dbReference type="PROSITE" id="PS50893">
    <property type="entry name" value="ABC_TRANSPORTER_2"/>
    <property type="match status" value="1"/>
</dbReference>
<dbReference type="RefSeq" id="WP_074890827.1">
    <property type="nucleotide sequence ID" value="NZ_FOXO01000029.1"/>
</dbReference>
<evidence type="ECO:0000256" key="5">
    <source>
        <dbReference type="ARBA" id="ARBA00022741"/>
    </source>
</evidence>
<evidence type="ECO:0000256" key="4">
    <source>
        <dbReference type="ARBA" id="ARBA00022692"/>
    </source>
</evidence>
<evidence type="ECO:0000256" key="3">
    <source>
        <dbReference type="ARBA" id="ARBA00022475"/>
    </source>
</evidence>
<feature type="transmembrane region" description="Helical" evidence="9">
    <location>
        <begin position="28"/>
        <end position="54"/>
    </location>
</feature>
<dbReference type="GO" id="GO:0005886">
    <property type="term" value="C:plasma membrane"/>
    <property type="evidence" value="ECO:0007669"/>
    <property type="project" value="UniProtKB-SubCell"/>
</dbReference>
<evidence type="ECO:0000256" key="8">
    <source>
        <dbReference type="ARBA" id="ARBA00023136"/>
    </source>
</evidence>
<dbReference type="Pfam" id="PF00664">
    <property type="entry name" value="ABC_membrane"/>
    <property type="match status" value="1"/>
</dbReference>
<dbReference type="SUPFAM" id="SSF90123">
    <property type="entry name" value="ABC transporter transmembrane region"/>
    <property type="match status" value="1"/>
</dbReference>